<evidence type="ECO:0000313" key="2">
    <source>
        <dbReference type="EMBL" id="QJA86154.1"/>
    </source>
</evidence>
<evidence type="ECO:0000313" key="1">
    <source>
        <dbReference type="EMBL" id="QJA69892.1"/>
    </source>
</evidence>
<name>A0A6M3KXF1_9ZZZZ</name>
<dbReference type="SUPFAM" id="SSF56784">
    <property type="entry name" value="HAD-like"/>
    <property type="match status" value="1"/>
</dbReference>
<gene>
    <name evidence="1" type="ORF">MM415A04194_0008</name>
    <name evidence="2" type="ORF">MM415B02123_0013</name>
</gene>
<sequence>MVEKHIVFDIDGVLRNLYPIVRRKFGLWSPNNYFDWDRKGINIYDLVKKDYNILVEAKPTRYIKFIQELHKREAIELWSWQPDDWIPYTRKWLGKHFDKWLPLWLKPDEKYKQLLKEKNTYLVEDNPNLPNYDRIILIDQKYNQKVKAKHRVRTVKELKDKIKELKNES</sequence>
<protein>
    <recommendedName>
        <fullName evidence="3">5' nucleotidase, deoxy (Pyrimidine), cytosolic type C protein (NT5C)</fullName>
    </recommendedName>
</protein>
<dbReference type="EMBL" id="MT142618">
    <property type="protein sequence ID" value="QJA86154.1"/>
    <property type="molecule type" value="Genomic_DNA"/>
</dbReference>
<dbReference type="AlphaFoldDB" id="A0A6M3KXF1"/>
<proteinExistence type="predicted"/>
<accession>A0A6M3KXF1</accession>
<organism evidence="2">
    <name type="scientific">viral metagenome</name>
    <dbReference type="NCBI Taxonomy" id="1070528"/>
    <lineage>
        <taxon>unclassified sequences</taxon>
        <taxon>metagenomes</taxon>
        <taxon>organismal metagenomes</taxon>
    </lineage>
</organism>
<evidence type="ECO:0008006" key="3">
    <source>
        <dbReference type="Google" id="ProtNLM"/>
    </source>
</evidence>
<reference evidence="2" key="1">
    <citation type="submission" date="2020-03" db="EMBL/GenBank/DDBJ databases">
        <title>The deep terrestrial virosphere.</title>
        <authorList>
            <person name="Holmfeldt K."/>
            <person name="Nilsson E."/>
            <person name="Simone D."/>
            <person name="Lopez-Fernandez M."/>
            <person name="Wu X."/>
            <person name="de Brujin I."/>
            <person name="Lundin D."/>
            <person name="Andersson A."/>
            <person name="Bertilsson S."/>
            <person name="Dopson M."/>
        </authorList>
    </citation>
    <scope>NUCLEOTIDE SEQUENCE</scope>
    <source>
        <strain evidence="1">MM415A04194</strain>
        <strain evidence="2">MM415B02123</strain>
    </source>
</reference>
<dbReference type="EMBL" id="MT141745">
    <property type="protein sequence ID" value="QJA69892.1"/>
    <property type="molecule type" value="Genomic_DNA"/>
</dbReference>
<dbReference type="InterPro" id="IPR036412">
    <property type="entry name" value="HAD-like_sf"/>
</dbReference>